<accession>A0A8J2XQA8</accession>
<dbReference type="UniPathway" id="UPA00121">
    <property type="reaction ID" value="UER00345"/>
</dbReference>
<keyword evidence="11" id="KW-1185">Reference proteome</keyword>
<dbReference type="CDD" id="cd13631">
    <property type="entry name" value="PBP2_Ct-PDT_like"/>
    <property type="match status" value="1"/>
</dbReference>
<dbReference type="EC" id="4.2.1.51" evidence="2"/>
<dbReference type="PROSITE" id="PS51171">
    <property type="entry name" value="PREPHENATE_DEHYDR_3"/>
    <property type="match status" value="1"/>
</dbReference>
<evidence type="ECO:0000313" key="11">
    <source>
        <dbReference type="Proteomes" id="UP000607559"/>
    </source>
</evidence>
<reference evidence="10" key="2">
    <citation type="submission" date="2020-09" db="EMBL/GenBank/DDBJ databases">
        <authorList>
            <person name="Sun Q."/>
            <person name="Zhou Y."/>
        </authorList>
    </citation>
    <scope>NUCLEOTIDE SEQUENCE</scope>
    <source>
        <strain evidence="10">CGMCC 1.15448</strain>
    </source>
</reference>
<dbReference type="SUPFAM" id="SSF55021">
    <property type="entry name" value="ACT-like"/>
    <property type="match status" value="1"/>
</dbReference>
<evidence type="ECO:0000256" key="6">
    <source>
        <dbReference type="ARBA" id="ARBA00023239"/>
    </source>
</evidence>
<dbReference type="InterPro" id="IPR001086">
    <property type="entry name" value="Preph_deHydtase"/>
</dbReference>
<dbReference type="PANTHER" id="PTHR21022">
    <property type="entry name" value="PREPHENATE DEHYDRATASE P PROTEIN"/>
    <property type="match status" value="1"/>
</dbReference>
<sequence>MSKRVSIQGYEGSFHQVAAQQFFGKDVEVITCATFREVVKVASNRKESDGGVMAIENSIAGSILPNYNLLQKSNLRVVGEIYLQIKQNLLVNPGVGLDDIREVHSHPMALLQCIDYLEKHPHWKLVETEDTALSAKHLQQHRSRHTAAIASKLAAELFGLEVLAPGIQTMKNNYTRFLILQREDNAMVVADPNKASVNFHTDHSRGSLARVLTKIAEGGINLSKLQSFPIPGSEWEYSFHADMEFDSLGQFHEVIEAIKPITAELKIYGTYKKGITI</sequence>
<keyword evidence="4" id="KW-0057">Aromatic amino acid biosynthesis</keyword>
<evidence type="ECO:0000256" key="1">
    <source>
        <dbReference type="ARBA" id="ARBA00004741"/>
    </source>
</evidence>
<name>A0A8J2XQA8_9BACT</name>
<evidence type="ECO:0000256" key="3">
    <source>
        <dbReference type="ARBA" id="ARBA00022605"/>
    </source>
</evidence>
<dbReference type="InterPro" id="IPR045865">
    <property type="entry name" value="ACT-like_dom_sf"/>
</dbReference>
<dbReference type="AlphaFoldDB" id="A0A8J2XQA8"/>
<evidence type="ECO:0000256" key="4">
    <source>
        <dbReference type="ARBA" id="ARBA00023141"/>
    </source>
</evidence>
<dbReference type="EMBL" id="BMJC01000001">
    <property type="protein sequence ID" value="GGA91539.1"/>
    <property type="molecule type" value="Genomic_DNA"/>
</dbReference>
<dbReference type="Gene3D" id="3.30.70.260">
    <property type="match status" value="1"/>
</dbReference>
<dbReference type="Pfam" id="PF00800">
    <property type="entry name" value="PDT"/>
    <property type="match status" value="1"/>
</dbReference>
<dbReference type="InterPro" id="IPR002912">
    <property type="entry name" value="ACT_dom"/>
</dbReference>
<feature type="domain" description="ACT" evidence="9">
    <location>
        <begin position="196"/>
        <end position="272"/>
    </location>
</feature>
<evidence type="ECO:0000259" key="8">
    <source>
        <dbReference type="PROSITE" id="PS51171"/>
    </source>
</evidence>
<dbReference type="PANTHER" id="PTHR21022:SF19">
    <property type="entry name" value="PREPHENATE DEHYDRATASE-RELATED"/>
    <property type="match status" value="1"/>
</dbReference>
<proteinExistence type="predicted"/>
<evidence type="ECO:0000256" key="5">
    <source>
        <dbReference type="ARBA" id="ARBA00023222"/>
    </source>
</evidence>
<evidence type="ECO:0000256" key="2">
    <source>
        <dbReference type="ARBA" id="ARBA00013147"/>
    </source>
</evidence>
<dbReference type="GO" id="GO:0005737">
    <property type="term" value="C:cytoplasm"/>
    <property type="evidence" value="ECO:0007669"/>
    <property type="project" value="TreeGrafter"/>
</dbReference>
<dbReference type="CDD" id="cd04905">
    <property type="entry name" value="ACT_CM-PDT"/>
    <property type="match status" value="1"/>
</dbReference>
<comment type="pathway">
    <text evidence="1">Amino-acid biosynthesis; L-phenylalanine biosynthesis; phenylpyruvate from prephenate: step 1/1.</text>
</comment>
<keyword evidence="3" id="KW-0028">Amino-acid biosynthesis</keyword>
<evidence type="ECO:0000256" key="7">
    <source>
        <dbReference type="ARBA" id="ARBA00047848"/>
    </source>
</evidence>
<dbReference type="GO" id="GO:0009094">
    <property type="term" value="P:L-phenylalanine biosynthetic process"/>
    <property type="evidence" value="ECO:0007669"/>
    <property type="project" value="UniProtKB-UniPathway"/>
</dbReference>
<comment type="caution">
    <text evidence="10">The sequence shown here is derived from an EMBL/GenBank/DDBJ whole genome shotgun (WGS) entry which is preliminary data.</text>
</comment>
<organism evidence="10 11">
    <name type="scientific">Puia dinghuensis</name>
    <dbReference type="NCBI Taxonomy" id="1792502"/>
    <lineage>
        <taxon>Bacteria</taxon>
        <taxon>Pseudomonadati</taxon>
        <taxon>Bacteroidota</taxon>
        <taxon>Chitinophagia</taxon>
        <taxon>Chitinophagales</taxon>
        <taxon>Chitinophagaceae</taxon>
        <taxon>Puia</taxon>
    </lineage>
</organism>
<feature type="domain" description="Prephenate dehydratase" evidence="8">
    <location>
        <begin position="4"/>
        <end position="182"/>
    </location>
</feature>
<dbReference type="Gene3D" id="3.40.190.10">
    <property type="entry name" value="Periplasmic binding protein-like II"/>
    <property type="match status" value="2"/>
</dbReference>
<dbReference type="PROSITE" id="PS51671">
    <property type="entry name" value="ACT"/>
    <property type="match status" value="1"/>
</dbReference>
<keyword evidence="6" id="KW-0456">Lyase</keyword>
<reference evidence="10" key="1">
    <citation type="journal article" date="2014" name="Int. J. Syst. Evol. Microbiol.">
        <title>Complete genome sequence of Corynebacterium casei LMG S-19264T (=DSM 44701T), isolated from a smear-ripened cheese.</title>
        <authorList>
            <consortium name="US DOE Joint Genome Institute (JGI-PGF)"/>
            <person name="Walter F."/>
            <person name="Albersmeier A."/>
            <person name="Kalinowski J."/>
            <person name="Ruckert C."/>
        </authorList>
    </citation>
    <scope>NUCLEOTIDE SEQUENCE</scope>
    <source>
        <strain evidence="10">CGMCC 1.15448</strain>
    </source>
</reference>
<protein>
    <recommendedName>
        <fullName evidence="2">prephenate dehydratase</fullName>
        <ecNumber evidence="2">4.2.1.51</ecNumber>
    </recommendedName>
</protein>
<dbReference type="RefSeq" id="WP_188929827.1">
    <property type="nucleotide sequence ID" value="NZ_BMJC01000001.1"/>
</dbReference>
<dbReference type="GO" id="GO:0004664">
    <property type="term" value="F:prephenate dehydratase activity"/>
    <property type="evidence" value="ECO:0007669"/>
    <property type="project" value="UniProtKB-EC"/>
</dbReference>
<evidence type="ECO:0000259" key="9">
    <source>
        <dbReference type="PROSITE" id="PS51671"/>
    </source>
</evidence>
<keyword evidence="5" id="KW-0584">Phenylalanine biosynthesis</keyword>
<gene>
    <name evidence="10" type="ORF">GCM10011511_13610</name>
</gene>
<dbReference type="Proteomes" id="UP000607559">
    <property type="component" value="Unassembled WGS sequence"/>
</dbReference>
<comment type="catalytic activity">
    <reaction evidence="7">
        <text>prephenate + H(+) = 3-phenylpyruvate + CO2 + H2O</text>
        <dbReference type="Rhea" id="RHEA:21648"/>
        <dbReference type="ChEBI" id="CHEBI:15377"/>
        <dbReference type="ChEBI" id="CHEBI:15378"/>
        <dbReference type="ChEBI" id="CHEBI:16526"/>
        <dbReference type="ChEBI" id="CHEBI:18005"/>
        <dbReference type="ChEBI" id="CHEBI:29934"/>
        <dbReference type="EC" id="4.2.1.51"/>
    </reaction>
</comment>
<dbReference type="SUPFAM" id="SSF53850">
    <property type="entry name" value="Periplasmic binding protein-like II"/>
    <property type="match status" value="1"/>
</dbReference>
<evidence type="ECO:0000313" key="10">
    <source>
        <dbReference type="EMBL" id="GGA91539.1"/>
    </source>
</evidence>